<evidence type="ECO:0000313" key="3">
    <source>
        <dbReference type="EMBL" id="CAE6751311.1"/>
    </source>
</evidence>
<feature type="region of interest" description="Disordered" evidence="1">
    <location>
        <begin position="37"/>
        <end position="59"/>
    </location>
</feature>
<organism evidence="3 4">
    <name type="scientific">Nitrospira defluvii</name>
    <dbReference type="NCBI Taxonomy" id="330214"/>
    <lineage>
        <taxon>Bacteria</taxon>
        <taxon>Pseudomonadati</taxon>
        <taxon>Nitrospirota</taxon>
        <taxon>Nitrospiria</taxon>
        <taxon>Nitrospirales</taxon>
        <taxon>Nitrospiraceae</taxon>
        <taxon>Nitrospira</taxon>
    </lineage>
</organism>
<evidence type="ECO:0000256" key="1">
    <source>
        <dbReference type="SAM" id="MobiDB-lite"/>
    </source>
</evidence>
<sequence length="59" mass="6593">MSIDVELALILGLFIIGAVVLAIDNLVYALSRRLSRWMHDRKSSRTASPSPISTQKKRP</sequence>
<keyword evidence="2" id="KW-0812">Transmembrane</keyword>
<proteinExistence type="predicted"/>
<evidence type="ECO:0000313" key="4">
    <source>
        <dbReference type="Proteomes" id="UP000675880"/>
    </source>
</evidence>
<gene>
    <name evidence="3" type="ORF">NSPZN2_30185</name>
</gene>
<feature type="transmembrane region" description="Helical" evidence="2">
    <location>
        <begin position="6"/>
        <end position="31"/>
    </location>
</feature>
<keyword evidence="4" id="KW-1185">Reference proteome</keyword>
<accession>A0ABM8RGA1</accession>
<protein>
    <recommendedName>
        <fullName evidence="5">Twin-arginine translocation protein TatB</fullName>
    </recommendedName>
</protein>
<evidence type="ECO:0000256" key="2">
    <source>
        <dbReference type="SAM" id="Phobius"/>
    </source>
</evidence>
<evidence type="ECO:0008006" key="5">
    <source>
        <dbReference type="Google" id="ProtNLM"/>
    </source>
</evidence>
<dbReference type="Proteomes" id="UP000675880">
    <property type="component" value="Unassembled WGS sequence"/>
</dbReference>
<reference evidence="3 4" key="1">
    <citation type="submission" date="2021-02" db="EMBL/GenBank/DDBJ databases">
        <authorList>
            <person name="Han P."/>
        </authorList>
    </citation>
    <scope>NUCLEOTIDE SEQUENCE [LARGE SCALE GENOMIC DNA]</scope>
    <source>
        <strain evidence="3">Candidatus Nitrospira sp. ZN2</strain>
    </source>
</reference>
<comment type="caution">
    <text evidence="3">The sequence shown here is derived from an EMBL/GenBank/DDBJ whole genome shotgun (WGS) entry which is preliminary data.</text>
</comment>
<dbReference type="EMBL" id="CAJNBJ010000016">
    <property type="protein sequence ID" value="CAE6751311.1"/>
    <property type="molecule type" value="Genomic_DNA"/>
</dbReference>
<name>A0ABM8RGA1_9BACT</name>
<feature type="compositionally biased region" description="Polar residues" evidence="1">
    <location>
        <begin position="45"/>
        <end position="59"/>
    </location>
</feature>
<keyword evidence="2" id="KW-1133">Transmembrane helix</keyword>
<keyword evidence="2" id="KW-0472">Membrane</keyword>